<evidence type="ECO:0000313" key="4">
    <source>
        <dbReference type="EMBL" id="QQP93566.1"/>
    </source>
</evidence>
<reference evidence="4" key="1">
    <citation type="submission" date="2021-02" db="EMBL/GenBank/DDBJ databases">
        <title>Skermanella TT6 skin isolate.</title>
        <authorList>
            <person name="Lee K."/>
            <person name="Ganzorig M."/>
        </authorList>
    </citation>
    <scope>NUCLEOTIDE SEQUENCE</scope>
    <source>
        <strain evidence="4">TT6</strain>
    </source>
</reference>
<keyword evidence="1" id="KW-0175">Coiled coil</keyword>
<feature type="domain" description="Tape measure protein N-terminal" evidence="3">
    <location>
        <begin position="76"/>
        <end position="265"/>
    </location>
</feature>
<sequence>MASGSNNTSDILVRIEATTAKLRSELQQAERSINSAASRMERDAARADRAVSSIGSGLQSALGAAGIGLSVAEIGRSMVKTIAEFERLDARIRGMTTSQGQFEEEQRFLSATAQRLGVDLATLTSSYAGLLQAQKSGKITGEQARAILEGMANASAATGASSEQLKLVFFGLNQVLGSATVTMEDVRQTTDPVPGLFEKVAQAGGKTTGELRKMISEGKVSAEVFSKLLVRALEDYEGAAEKAADGLNGSWTRVQNSWTEMVRTLETPIKNMLEPILDSARSVMDFYRIYGAEGHLPMEQRSPERLEFGKRKNKLNWDRAKEAGEPTEEFEKIDRQIDARLAFLRAKPVEPDKPTGTKPPIEIKPTGESEDEKKKREREAAQAAKRIEDTIENLRFEREQLGRTAEEQEVYNALKRAGVEANTEAGKKIAELARAKYAEEEALKATKKAIEDEADQRERGQEILKATMTPLEAYIAAVAEYKKLLDAGAISQGTFNMAVAAAAAEMDNATKKTKTVTAEMEYLEDFGSQAFDRIGAGITDAMLQGEDAMLSLKSVGMAVISELMQEFLKLSLINPIKNSLFDLALPVLGSVGSAAINGYTHGWSNMGGAGGTYGGFENGPQYRAEGGPVIANRPYIVGEKQAELFVPRVSGTIIPKVPNLSAAPVAAPAGDTIQVHLNISTGVQATVRAELTNMLPAITQSTKAAVASARQRGGSYSRAMGR</sequence>
<organism evidence="4 5">
    <name type="scientific">Skermanella cutis</name>
    <dbReference type="NCBI Taxonomy" id="2775420"/>
    <lineage>
        <taxon>Bacteria</taxon>
        <taxon>Pseudomonadati</taxon>
        <taxon>Pseudomonadota</taxon>
        <taxon>Alphaproteobacteria</taxon>
        <taxon>Rhodospirillales</taxon>
        <taxon>Azospirillaceae</taxon>
        <taxon>Skermanella</taxon>
    </lineage>
</organism>
<dbReference type="InterPro" id="IPR013491">
    <property type="entry name" value="Tape_meas_N"/>
</dbReference>
<keyword evidence="4" id="KW-0614">Plasmid</keyword>
<dbReference type="InterPro" id="IPR053058">
    <property type="entry name" value="Mulikevirus_tape_measure"/>
</dbReference>
<evidence type="ECO:0000256" key="1">
    <source>
        <dbReference type="SAM" id="Coils"/>
    </source>
</evidence>
<dbReference type="RefSeq" id="WP_201083222.1">
    <property type="nucleotide sequence ID" value="NZ_CP067422.1"/>
</dbReference>
<evidence type="ECO:0000313" key="5">
    <source>
        <dbReference type="Proteomes" id="UP000595197"/>
    </source>
</evidence>
<keyword evidence="5" id="KW-1185">Reference proteome</keyword>
<feature type="compositionally biased region" description="Basic and acidic residues" evidence="2">
    <location>
        <begin position="365"/>
        <end position="379"/>
    </location>
</feature>
<dbReference type="PANTHER" id="PTHR38812:SF2">
    <property type="entry name" value="MU-LIKE PROPHAGE FLUMU PROTEIN GP42"/>
    <property type="match status" value="1"/>
</dbReference>
<dbReference type="Proteomes" id="UP000595197">
    <property type="component" value="Plasmid pTT6-2"/>
</dbReference>
<proteinExistence type="predicted"/>
<evidence type="ECO:0000256" key="2">
    <source>
        <dbReference type="SAM" id="MobiDB-lite"/>
    </source>
</evidence>
<name>A0ABX7BGN8_9PROT</name>
<feature type="region of interest" description="Disordered" evidence="2">
    <location>
        <begin position="346"/>
        <end position="379"/>
    </location>
</feature>
<dbReference type="PANTHER" id="PTHR38812">
    <property type="entry name" value="MU-LIKE PROPHAGE FLUMU PROTEIN GP42"/>
    <property type="match status" value="1"/>
</dbReference>
<gene>
    <name evidence="4" type="ORF">IGS68_33640</name>
</gene>
<dbReference type="EMBL" id="CP067422">
    <property type="protein sequence ID" value="QQP93566.1"/>
    <property type="molecule type" value="Genomic_DNA"/>
</dbReference>
<evidence type="ECO:0000259" key="3">
    <source>
        <dbReference type="Pfam" id="PF20155"/>
    </source>
</evidence>
<dbReference type="NCBIfam" id="TIGR02675">
    <property type="entry name" value="tape_meas_nterm"/>
    <property type="match status" value="1"/>
</dbReference>
<protein>
    <submittedName>
        <fullName evidence="4">Tape measure protein</fullName>
    </submittedName>
</protein>
<dbReference type="Pfam" id="PF20155">
    <property type="entry name" value="TMP_3"/>
    <property type="match status" value="1"/>
</dbReference>
<accession>A0ABX7BGN8</accession>
<feature type="coiled-coil region" evidence="1">
    <location>
        <begin position="12"/>
        <end position="46"/>
    </location>
</feature>
<geneLocation type="plasmid" evidence="4 5">
    <name>pTT6-2</name>
</geneLocation>